<dbReference type="PANTHER" id="PTHR34853">
    <property type="match status" value="1"/>
</dbReference>
<evidence type="ECO:0000313" key="2">
    <source>
        <dbReference type="Proteomes" id="UP000636793"/>
    </source>
</evidence>
<dbReference type="Gene3D" id="1.10.260.130">
    <property type="match status" value="1"/>
</dbReference>
<accession>A0A916T6Z2</accession>
<dbReference type="AlphaFoldDB" id="A0A916T6Z2"/>
<dbReference type="GO" id="GO:0016042">
    <property type="term" value="P:lipid catabolic process"/>
    <property type="evidence" value="ECO:0007669"/>
    <property type="project" value="InterPro"/>
</dbReference>
<dbReference type="GO" id="GO:0004806">
    <property type="term" value="F:triacylglycerol lipase activity"/>
    <property type="evidence" value="ECO:0007669"/>
    <property type="project" value="InterPro"/>
</dbReference>
<reference evidence="1" key="2">
    <citation type="submission" date="2020-09" db="EMBL/GenBank/DDBJ databases">
        <authorList>
            <person name="Sun Q."/>
            <person name="Zhou Y."/>
        </authorList>
    </citation>
    <scope>NUCLEOTIDE SEQUENCE</scope>
    <source>
        <strain evidence="1">CGMCC 1.15085</strain>
    </source>
</reference>
<organism evidence="1 2">
    <name type="scientific">Flexivirga endophytica</name>
    <dbReference type="NCBI Taxonomy" id="1849103"/>
    <lineage>
        <taxon>Bacteria</taxon>
        <taxon>Bacillati</taxon>
        <taxon>Actinomycetota</taxon>
        <taxon>Actinomycetes</taxon>
        <taxon>Micrococcales</taxon>
        <taxon>Dermacoccaceae</taxon>
        <taxon>Flexivirga</taxon>
    </lineage>
</organism>
<dbReference type="PANTHER" id="PTHR34853:SF1">
    <property type="entry name" value="LIPASE 5"/>
    <property type="match status" value="1"/>
</dbReference>
<dbReference type="Pfam" id="PF03583">
    <property type="entry name" value="LIP"/>
    <property type="match status" value="1"/>
</dbReference>
<reference evidence="1" key="1">
    <citation type="journal article" date="2014" name="Int. J. Syst. Evol. Microbiol.">
        <title>Complete genome sequence of Corynebacterium casei LMG S-19264T (=DSM 44701T), isolated from a smear-ripened cheese.</title>
        <authorList>
            <consortium name="US DOE Joint Genome Institute (JGI-PGF)"/>
            <person name="Walter F."/>
            <person name="Albersmeier A."/>
            <person name="Kalinowski J."/>
            <person name="Ruckert C."/>
        </authorList>
    </citation>
    <scope>NUCLEOTIDE SEQUENCE</scope>
    <source>
        <strain evidence="1">CGMCC 1.15085</strain>
    </source>
</reference>
<dbReference type="InterPro" id="IPR005152">
    <property type="entry name" value="Lipase_secreted"/>
</dbReference>
<sequence>MAMLVVGISLHRASPSVDAFYEGPKAVPTGAGRLVRAEPFTRGIPDTARAWRILYTTTRADGRPALGSGIVMLGKNAPAGPRPVLAWAHGTSGYAEVCAPSMFAQPWGSGIRQELGAIIRHHWLLVAPDYTGLGTPGPHPYLIGRGEGRSMLDAVRAARQLRHVSASKHTVLWGLSQGGGVALWTRQIQPTYAPDVPLDGVTAIAPTSDMSALARHFNDIPGGMVFMAFVLTAYSAAYPDVREQDYVTPAAQKVVKGASQRCLRTAESLVATAASHGIGPPLLSHEPTDGALGRRLRQNTPMGTNDTPLLVAQGGADRLVPVGVQRAYVKALCARGQRLDYREYPGRGHGGVARGNAPLLAQLITWTEDRLVGEPAPDNCARLGHSR</sequence>
<proteinExistence type="predicted"/>
<dbReference type="Proteomes" id="UP000636793">
    <property type="component" value="Unassembled WGS sequence"/>
</dbReference>
<protein>
    <submittedName>
        <fullName evidence="1">Lipase</fullName>
    </submittedName>
</protein>
<gene>
    <name evidence="1" type="ORF">GCM10011492_25860</name>
</gene>
<dbReference type="SUPFAM" id="SSF53474">
    <property type="entry name" value="alpha/beta-Hydrolases"/>
    <property type="match status" value="1"/>
</dbReference>
<name>A0A916T6Z2_9MICO</name>
<dbReference type="Gene3D" id="3.40.50.1820">
    <property type="entry name" value="alpha/beta hydrolase"/>
    <property type="match status" value="1"/>
</dbReference>
<dbReference type="InterPro" id="IPR029058">
    <property type="entry name" value="AB_hydrolase_fold"/>
</dbReference>
<keyword evidence="2" id="KW-1185">Reference proteome</keyword>
<dbReference type="PIRSF" id="PIRSF029171">
    <property type="entry name" value="Esterase_LipA"/>
    <property type="match status" value="1"/>
</dbReference>
<dbReference type="EMBL" id="BMHI01000004">
    <property type="protein sequence ID" value="GGB34066.1"/>
    <property type="molecule type" value="Genomic_DNA"/>
</dbReference>
<evidence type="ECO:0000313" key="1">
    <source>
        <dbReference type="EMBL" id="GGB34066.1"/>
    </source>
</evidence>
<comment type="caution">
    <text evidence="1">The sequence shown here is derived from an EMBL/GenBank/DDBJ whole genome shotgun (WGS) entry which is preliminary data.</text>
</comment>